<accession>A0A6J8B9J0</accession>
<evidence type="ECO:0000313" key="1">
    <source>
        <dbReference type="EMBL" id="CAC5380206.1"/>
    </source>
</evidence>
<sequence>MDNWIFRKLYDDSGNEDKVHIVRNNGRVSQVCLHKYITRNIAIHELDISAISFLLRNLGLLSQNETTALDTVATARSKICHAHSMKCYSIIELNTVWNELENALVDLADPFYKRIIRNQIKGLQKVYLEKEEITDLLKRVAEVNVGIIEVKNCMSSNNNAIEKCEGNLKTMIAEESLEMKQAQQVVLKEVISSKAIVKERGDNMSEQLGILNTNQTEMSGKIKELVEMVHQIHSTTISVKYEQSTDLSEGEECLVLWQLATPANWNPIEIEQILTKFQERFKDLPMKIKFVRNGSLVIMTTITAKDLKDSKTFQSAVKVFLTRMVEVCNIDTTVTSNVDVTLHILKSDEMKFTYGLPNIATDDKVVQTEDAEYTIQMGLKKRMKELEKLDVAFFISDNEKEMKWVQIASRILEEKFDIKCAILGEEFMYAVIITLTKENYGEYDFYTEDDTPFIAVELEYINEVRTNLRKYQYINFTVCEHLWFPRLNDILKTNLPEHLRKKIESNKDEIDKECEKCKHSVTTAVHHRVEIRKKSLILRFILCASLADEGWILNLLYQMLYFTKPYMITSWKKSIETPFPFSTIKVFFLVSPNLRKCKSLEKYAYSVLRQKGITIHSLKIANIEGLTFTRLVHSSIDATNMNQKELAHKTFSSAESKFTLNATIDFHCTQIYLHEIIQNSTNSIFT</sequence>
<keyword evidence="2" id="KW-1185">Reference proteome</keyword>
<organism evidence="1 2">
    <name type="scientific">Mytilus coruscus</name>
    <name type="common">Sea mussel</name>
    <dbReference type="NCBI Taxonomy" id="42192"/>
    <lineage>
        <taxon>Eukaryota</taxon>
        <taxon>Metazoa</taxon>
        <taxon>Spiralia</taxon>
        <taxon>Lophotrochozoa</taxon>
        <taxon>Mollusca</taxon>
        <taxon>Bivalvia</taxon>
        <taxon>Autobranchia</taxon>
        <taxon>Pteriomorphia</taxon>
        <taxon>Mytilida</taxon>
        <taxon>Mytiloidea</taxon>
        <taxon>Mytilidae</taxon>
        <taxon>Mytilinae</taxon>
        <taxon>Mytilus</taxon>
    </lineage>
</organism>
<dbReference type="EMBL" id="CACVKT020002844">
    <property type="protein sequence ID" value="CAC5380206.1"/>
    <property type="molecule type" value="Genomic_DNA"/>
</dbReference>
<dbReference type="Proteomes" id="UP000507470">
    <property type="component" value="Unassembled WGS sequence"/>
</dbReference>
<dbReference type="OrthoDB" id="10433577at2759"/>
<reference evidence="1 2" key="1">
    <citation type="submission" date="2020-06" db="EMBL/GenBank/DDBJ databases">
        <authorList>
            <person name="Li R."/>
            <person name="Bekaert M."/>
        </authorList>
    </citation>
    <scope>NUCLEOTIDE SEQUENCE [LARGE SCALE GENOMIC DNA]</scope>
    <source>
        <strain evidence="2">wild</strain>
    </source>
</reference>
<dbReference type="AlphaFoldDB" id="A0A6J8B9J0"/>
<gene>
    <name evidence="1" type="ORF">MCOR_16182</name>
</gene>
<evidence type="ECO:0000313" key="2">
    <source>
        <dbReference type="Proteomes" id="UP000507470"/>
    </source>
</evidence>
<protein>
    <submittedName>
        <fullName evidence="1">Uncharacterized protein</fullName>
    </submittedName>
</protein>
<proteinExistence type="predicted"/>
<name>A0A6J8B9J0_MYTCO</name>